<evidence type="ECO:0000259" key="19">
    <source>
        <dbReference type="SMART" id="SM00079"/>
    </source>
</evidence>
<dbReference type="PRINTS" id="PR00177">
    <property type="entry name" value="NMDARECEPTOR"/>
</dbReference>
<feature type="binding site" evidence="15">
    <location>
        <position position="670"/>
    </location>
    <ligand>
        <name>L-glutamate</name>
        <dbReference type="ChEBI" id="CHEBI:29985"/>
    </ligand>
</feature>
<dbReference type="GO" id="GO:0015276">
    <property type="term" value="F:ligand-gated monoatomic ion channel activity"/>
    <property type="evidence" value="ECO:0007669"/>
    <property type="project" value="InterPro"/>
</dbReference>
<evidence type="ECO:0000313" key="21">
    <source>
        <dbReference type="EnsemblMetazoa" id="SMAR000906-PA"/>
    </source>
</evidence>
<keyword evidence="5 18" id="KW-1133">Transmembrane helix</keyword>
<keyword evidence="10" id="KW-0325">Glycoprotein</keyword>
<keyword evidence="2" id="KW-0813">Transport</keyword>
<dbReference type="EnsemblMetazoa" id="SMAR000906-RA">
    <property type="protein sequence ID" value="SMAR000906-PA"/>
    <property type="gene ID" value="SMAR000906"/>
</dbReference>
<dbReference type="SMART" id="SM00079">
    <property type="entry name" value="PBPe"/>
    <property type="match status" value="1"/>
</dbReference>
<feature type="transmembrane region" description="Helical" evidence="18">
    <location>
        <begin position="620"/>
        <end position="639"/>
    </location>
</feature>
<evidence type="ECO:0000256" key="12">
    <source>
        <dbReference type="ARBA" id="ARBA00023286"/>
    </source>
</evidence>
<evidence type="ECO:0000259" key="20">
    <source>
        <dbReference type="SMART" id="SM00918"/>
    </source>
</evidence>
<feature type="binding site" evidence="15">
    <location>
        <position position="718"/>
    </location>
    <ligand>
        <name>L-glutamate</name>
        <dbReference type="ChEBI" id="CHEBI:29985"/>
    </ligand>
</feature>
<dbReference type="Gene3D" id="1.10.287.70">
    <property type="match status" value="1"/>
</dbReference>
<keyword evidence="8 18" id="KW-0472">Membrane</keyword>
<dbReference type="FunFam" id="1.10.287.70:FF:000010">
    <property type="entry name" value="Putative glutamate receptor ionotropic kainate 1"/>
    <property type="match status" value="1"/>
</dbReference>
<keyword evidence="13" id="KW-0407">Ion channel</keyword>
<feature type="binding site" evidence="15">
    <location>
        <position position="502"/>
    </location>
    <ligand>
        <name>L-glutamate</name>
        <dbReference type="ChEBI" id="CHEBI:29985"/>
    </ligand>
</feature>
<keyword evidence="6" id="KW-0770">Synapse</keyword>
<feature type="transmembrane region" description="Helical" evidence="18">
    <location>
        <begin position="582"/>
        <end position="600"/>
    </location>
</feature>
<evidence type="ECO:0000256" key="17">
    <source>
        <dbReference type="PIRSR" id="PIRSR601508-3"/>
    </source>
</evidence>
<keyword evidence="17" id="KW-1015">Disulfide bond</keyword>
<evidence type="ECO:0000256" key="1">
    <source>
        <dbReference type="ARBA" id="ARBA00008685"/>
    </source>
</evidence>
<evidence type="ECO:0000256" key="18">
    <source>
        <dbReference type="SAM" id="Phobius"/>
    </source>
</evidence>
<feature type="transmembrane region" description="Helical" evidence="18">
    <location>
        <begin position="807"/>
        <end position="830"/>
    </location>
</feature>
<dbReference type="PhylomeDB" id="T1IJ49"/>
<dbReference type="InterPro" id="IPR001320">
    <property type="entry name" value="Iontro_rcpt_C"/>
</dbReference>
<keyword evidence="3" id="KW-1003">Cell membrane</keyword>
<dbReference type="Pfam" id="PF10613">
    <property type="entry name" value="Lig_chan-Glu_bd"/>
    <property type="match status" value="1"/>
</dbReference>
<feature type="disulfide bond" evidence="17">
    <location>
        <begin position="730"/>
        <end position="788"/>
    </location>
</feature>
<dbReference type="GO" id="GO:0038023">
    <property type="term" value="F:signaling receptor activity"/>
    <property type="evidence" value="ECO:0007669"/>
    <property type="project" value="InterPro"/>
</dbReference>
<dbReference type="Gene3D" id="3.40.190.10">
    <property type="entry name" value="Periplasmic binding protein-like II"/>
    <property type="match status" value="1"/>
</dbReference>
<evidence type="ECO:0000256" key="5">
    <source>
        <dbReference type="ARBA" id="ARBA00022989"/>
    </source>
</evidence>
<name>T1IJ49_STRMM</name>
<dbReference type="Proteomes" id="UP000014500">
    <property type="component" value="Unassembled WGS sequence"/>
</dbReference>
<evidence type="ECO:0000256" key="4">
    <source>
        <dbReference type="ARBA" id="ARBA00022692"/>
    </source>
</evidence>
<dbReference type="Pfam" id="PF01094">
    <property type="entry name" value="ANF_receptor"/>
    <property type="match status" value="1"/>
</dbReference>
<keyword evidence="12" id="KW-1071">Ligand-gated ion channel</keyword>
<evidence type="ECO:0000256" key="13">
    <source>
        <dbReference type="ARBA" id="ARBA00023303"/>
    </source>
</evidence>
<evidence type="ECO:0000256" key="11">
    <source>
        <dbReference type="ARBA" id="ARBA00023257"/>
    </source>
</evidence>
<dbReference type="InterPro" id="IPR028082">
    <property type="entry name" value="Peripla_BP_I"/>
</dbReference>
<feature type="disulfide bond" evidence="17">
    <location>
        <begin position="80"/>
        <end position="329"/>
    </location>
</feature>
<evidence type="ECO:0000256" key="16">
    <source>
        <dbReference type="PIRSR" id="PIRSR601508-2"/>
    </source>
</evidence>
<feature type="domain" description="Ionotropic glutamate receptor C-terminal" evidence="19">
    <location>
        <begin position="415"/>
        <end position="781"/>
    </location>
</feature>
<evidence type="ECO:0000256" key="10">
    <source>
        <dbReference type="ARBA" id="ARBA00023180"/>
    </source>
</evidence>
<dbReference type="FunFam" id="3.40.190.10:FF:000024">
    <property type="entry name" value="Glutamate receptor, ionotropic, delta 1"/>
    <property type="match status" value="1"/>
</dbReference>
<evidence type="ECO:0008006" key="23">
    <source>
        <dbReference type="Google" id="ProtNLM"/>
    </source>
</evidence>
<reference evidence="21" key="2">
    <citation type="submission" date="2015-02" db="UniProtKB">
        <authorList>
            <consortium name="EnsemblMetazoa"/>
        </authorList>
    </citation>
    <scope>IDENTIFICATION</scope>
</reference>
<dbReference type="FunFam" id="3.40.190.10:FF:000061">
    <property type="entry name" value="Glutamate receptor, ionotropic kainate"/>
    <property type="match status" value="1"/>
</dbReference>
<dbReference type="InterPro" id="IPR019594">
    <property type="entry name" value="Glu/Gly-bd"/>
</dbReference>
<evidence type="ECO:0000256" key="3">
    <source>
        <dbReference type="ARBA" id="ARBA00022475"/>
    </source>
</evidence>
<keyword evidence="7" id="KW-0406">Ion transport</keyword>
<dbReference type="SMART" id="SM00918">
    <property type="entry name" value="Lig_chan-Glu_bd"/>
    <property type="match status" value="1"/>
</dbReference>
<evidence type="ECO:0000256" key="7">
    <source>
        <dbReference type="ARBA" id="ARBA00023065"/>
    </source>
</evidence>
<accession>T1IJ49</accession>
<keyword evidence="22" id="KW-1185">Reference proteome</keyword>
<dbReference type="AlphaFoldDB" id="T1IJ49"/>
<feature type="domain" description="Ionotropic glutamate receptor L-glutamate and glycine-binding" evidence="20">
    <location>
        <begin position="425"/>
        <end position="486"/>
    </location>
</feature>
<dbReference type="Gene3D" id="3.40.50.2300">
    <property type="match status" value="2"/>
</dbReference>
<evidence type="ECO:0000256" key="6">
    <source>
        <dbReference type="ARBA" id="ARBA00023018"/>
    </source>
</evidence>
<keyword evidence="11" id="KW-0628">Postsynaptic cell membrane</keyword>
<proteinExistence type="inferred from homology"/>
<feature type="transmembrane region" description="Helical" evidence="18">
    <location>
        <begin position="542"/>
        <end position="561"/>
    </location>
</feature>
<dbReference type="STRING" id="126957.T1IJ49"/>
<dbReference type="EMBL" id="JH430223">
    <property type="status" value="NOT_ANNOTATED_CDS"/>
    <property type="molecule type" value="Genomic_DNA"/>
</dbReference>
<reference evidence="22" key="1">
    <citation type="submission" date="2011-05" db="EMBL/GenBank/DDBJ databases">
        <authorList>
            <person name="Richards S.R."/>
            <person name="Qu J."/>
            <person name="Jiang H."/>
            <person name="Jhangiani S.N."/>
            <person name="Agravi P."/>
            <person name="Goodspeed R."/>
            <person name="Gross S."/>
            <person name="Mandapat C."/>
            <person name="Jackson L."/>
            <person name="Mathew T."/>
            <person name="Pu L."/>
            <person name="Thornton R."/>
            <person name="Saada N."/>
            <person name="Wilczek-Boney K.B."/>
            <person name="Lee S."/>
            <person name="Kovar C."/>
            <person name="Wu Y."/>
            <person name="Scherer S.E."/>
            <person name="Worley K.C."/>
            <person name="Muzny D.M."/>
            <person name="Gibbs R."/>
        </authorList>
    </citation>
    <scope>NUCLEOTIDE SEQUENCE</scope>
    <source>
        <strain evidence="22">Brora</strain>
    </source>
</reference>
<organism evidence="21 22">
    <name type="scientific">Strigamia maritima</name>
    <name type="common">European centipede</name>
    <name type="synonym">Geophilus maritimus</name>
    <dbReference type="NCBI Taxonomy" id="126957"/>
    <lineage>
        <taxon>Eukaryota</taxon>
        <taxon>Metazoa</taxon>
        <taxon>Ecdysozoa</taxon>
        <taxon>Arthropoda</taxon>
        <taxon>Myriapoda</taxon>
        <taxon>Chilopoda</taxon>
        <taxon>Pleurostigmophora</taxon>
        <taxon>Geophilomorpha</taxon>
        <taxon>Linotaeniidae</taxon>
        <taxon>Strigamia</taxon>
    </lineage>
</organism>
<dbReference type="GO" id="GO:0045211">
    <property type="term" value="C:postsynaptic membrane"/>
    <property type="evidence" value="ECO:0007669"/>
    <property type="project" value="UniProtKB-SubCell"/>
</dbReference>
<comment type="subcellular location">
    <subcellularLocation>
        <location evidence="14">Postsynaptic cell membrane</location>
        <topology evidence="14">Multi-pass membrane protein</topology>
    </subcellularLocation>
</comment>
<evidence type="ECO:0000256" key="9">
    <source>
        <dbReference type="ARBA" id="ARBA00023170"/>
    </source>
</evidence>
<dbReference type="InterPro" id="IPR015683">
    <property type="entry name" value="Ionotropic_Glu_rcpt"/>
</dbReference>
<evidence type="ECO:0000256" key="2">
    <source>
        <dbReference type="ARBA" id="ARBA00022448"/>
    </source>
</evidence>
<dbReference type="SUPFAM" id="SSF53822">
    <property type="entry name" value="Periplasmic binding protein-like I"/>
    <property type="match status" value="1"/>
</dbReference>
<evidence type="ECO:0000256" key="14">
    <source>
        <dbReference type="ARBA" id="ARBA00034104"/>
    </source>
</evidence>
<keyword evidence="4 18" id="KW-0812">Transmembrane</keyword>
<dbReference type="HOGENOM" id="CLU_007257_1_1_1"/>
<dbReference type="eggNOG" id="KOG1052">
    <property type="taxonomic scope" value="Eukaryota"/>
</dbReference>
<dbReference type="OMA" id="NEMANGW"/>
<dbReference type="Pfam" id="PF00060">
    <property type="entry name" value="Lig_chan"/>
    <property type="match status" value="1"/>
</dbReference>
<sequence length="891" mass="101702">MKNSEIGIFITFITIFTYSSSYTSTKEKHFTIAAIFENEDMEELEAALRHAVERSNIEPWFRPRTRLLWESASILKGDMCHLIKSGINAVLGPTTRAPSWQAHSTCSALQIPHISLHEDFRRHKNETGVNIYPAPSAIAQTVAALVNNWEWFDEFIILYEDQEGLIRVQELLKLRHKSFQIYRLEPGKDPSPMFKKIMKAGTIRFVIDAEIKTIVFLFDRLQSLGMLTEYHDYIIINYDLHTLDLSKFRQPVINITGFQIIDPTTENYRDILNRWRLRSNDPDILNMDIASPEQSITTRAALVYDAILLYASAVTMYDIKDLNKSPATCEYYGLPNRKNWKFLNGIRKLNVTGLTGPVFFNREGFRSSLNIHVVKNIATGLLRINTWNAESGLFPALDPDELRAILEATIVQRRHLIVTSFLNPPLLMKKETDNGKVEYEGYVMDLVNNIHEIYPQLNFTVRPVLDDKYGDNQTGKWNGMVGELIERKADVAIADLAITRERQDAVDFTIPFMHLGIGILFKKAPSKPPKLFAFLNPFSEDVWIFMATAVLGVSLMLFFLARVSPYEWINPPPYDSDFDELVINRFNLMDSLWFVIASLIKLGREDLPKAISTRTVASAWWFFTLIVVATYTATLAAFITSDRMTQEISTVEQLAGQTKVKYGCVRGGATFNFFYKSKTPVYESMFRLMESADPSIYVNNNADGIQRVQNGDYAFFMENVFIEYQTERNCKLVAIGNPLDNKGYGIAMPKNSPYFPFINHAVLRLQDNTRLTQLKTRWWQEKGLEEPCPADPSIADKDKMNIKDIGGVFLVLGSGTLFACLVGVVEFMWFTHKNVRLNTPSMWRAMFKQLKFAVWGGNAKPIDKSSYSESETGLAMINYSSALFGRDTVIS</sequence>
<feature type="site" description="Crucial to convey clamshell closure to channel opening" evidence="16">
    <location>
        <position position="648"/>
    </location>
</feature>
<dbReference type="InterPro" id="IPR001508">
    <property type="entry name" value="Iono_Glu_rcpt_met"/>
</dbReference>
<keyword evidence="9" id="KW-0675">Receptor</keyword>
<evidence type="ECO:0000256" key="15">
    <source>
        <dbReference type="PIRSR" id="PIRSR601508-1"/>
    </source>
</evidence>
<evidence type="ECO:0000313" key="22">
    <source>
        <dbReference type="Proteomes" id="UP000014500"/>
    </source>
</evidence>
<dbReference type="InterPro" id="IPR001828">
    <property type="entry name" value="ANF_lig-bd_rcpt"/>
</dbReference>
<protein>
    <recommendedName>
        <fullName evidence="23">Ionotropic glutamate receptor C-terminal domain-containing protein</fullName>
    </recommendedName>
</protein>
<dbReference type="PANTHER" id="PTHR18966">
    <property type="entry name" value="IONOTROPIC GLUTAMATE RECEPTOR"/>
    <property type="match status" value="1"/>
</dbReference>
<evidence type="ECO:0000256" key="8">
    <source>
        <dbReference type="ARBA" id="ARBA00023136"/>
    </source>
</evidence>
<comment type="similarity">
    <text evidence="1">Belongs to the glutamate-gated ion channel (TC 1.A.10.1) family.</text>
</comment>
<dbReference type="SUPFAM" id="SSF53850">
    <property type="entry name" value="Periplasmic binding protein-like II"/>
    <property type="match status" value="1"/>
</dbReference>